<evidence type="ECO:0000259" key="2">
    <source>
        <dbReference type="PROSITE" id="PS50263"/>
    </source>
</evidence>
<dbReference type="EMBL" id="CP012672">
    <property type="protein sequence ID" value="AUX36307.1"/>
    <property type="molecule type" value="Genomic_DNA"/>
</dbReference>
<gene>
    <name evidence="3" type="ORF">SOCE836_085140</name>
</gene>
<proteinExistence type="predicted"/>
<dbReference type="AlphaFoldDB" id="A0A4P2R083"/>
<dbReference type="SUPFAM" id="SSF56317">
    <property type="entry name" value="Carbon-nitrogen hydrolase"/>
    <property type="match status" value="2"/>
</dbReference>
<evidence type="ECO:0000256" key="1">
    <source>
        <dbReference type="ARBA" id="ARBA00022801"/>
    </source>
</evidence>
<name>A0A4P2R083_SORCE</name>
<dbReference type="PANTHER" id="PTHR43674">
    <property type="entry name" value="NITRILASE C965.09-RELATED"/>
    <property type="match status" value="1"/>
</dbReference>
<dbReference type="Gene3D" id="3.60.110.10">
    <property type="entry name" value="Carbon-nitrogen hydrolase"/>
    <property type="match status" value="2"/>
</dbReference>
<sequence length="541" mass="57763">MVALLHMNPELGKRDQNIARIAQLVEESLTQGAKIVVAPELATTGYSITAAEVSTSLGSVSPFPELDRVRDLAERYAAYVVVGIAERTRASSFNSAAIFGPGGLLGVERKRGTTPWNARGDTPFKVISTPYGELAAVICSDTYLPDWVRIATLQGADVVVAPANWWGDYEQEAIWATRARENGVWMAVANRWGHEVDRRGADPYDYDMNDAPSVVIDPQGKVELRHRAKDMTAPADKILYATMSIPRARIGTKSNPTDTVANRRAQAYADLAGPCFVPTAPASCEAGLPPAGKVEIRVLSYVPQADPAANLDLVASRWSDGPAEVVVLPALGISGETAQEALPDWSHPPWSAWREFVDRRGVQLLVTTIRERPSGAGARESLLVLERGRLPRTVPAIHAAGADPGSGRRPELVDLPGARVGLVTGHDSVFPEIGVALAKAGADIVVIPSSLASNGGVWDKGALLSSWKSDTNAGFHLAASDAAGFGLLVESGGMYRISATELSTRDPVKVLAVNIPPVRGRKLNTYYPFDLSVLLGQNPPP</sequence>
<accession>A0A4P2R083</accession>
<dbReference type="InterPro" id="IPR050345">
    <property type="entry name" value="Aliph_Amidase/BUP"/>
</dbReference>
<evidence type="ECO:0000313" key="4">
    <source>
        <dbReference type="Proteomes" id="UP000295497"/>
    </source>
</evidence>
<keyword evidence="1" id="KW-0378">Hydrolase</keyword>
<dbReference type="Proteomes" id="UP000295497">
    <property type="component" value="Chromosome"/>
</dbReference>
<feature type="domain" description="CN hydrolase" evidence="2">
    <location>
        <begin position="1"/>
        <end position="245"/>
    </location>
</feature>
<dbReference type="GO" id="GO:0016811">
    <property type="term" value="F:hydrolase activity, acting on carbon-nitrogen (but not peptide) bonds, in linear amides"/>
    <property type="evidence" value="ECO:0007669"/>
    <property type="project" value="TreeGrafter"/>
</dbReference>
<organism evidence="3 4">
    <name type="scientific">Sorangium cellulosum</name>
    <name type="common">Polyangium cellulosum</name>
    <dbReference type="NCBI Taxonomy" id="56"/>
    <lineage>
        <taxon>Bacteria</taxon>
        <taxon>Pseudomonadati</taxon>
        <taxon>Myxococcota</taxon>
        <taxon>Polyangia</taxon>
        <taxon>Polyangiales</taxon>
        <taxon>Polyangiaceae</taxon>
        <taxon>Sorangium</taxon>
    </lineage>
</organism>
<evidence type="ECO:0000313" key="3">
    <source>
        <dbReference type="EMBL" id="AUX36307.1"/>
    </source>
</evidence>
<dbReference type="PANTHER" id="PTHR43674:SF16">
    <property type="entry name" value="CARBON-NITROGEN FAMILY, PUTATIVE (AFU_ORTHOLOGUE AFUA_5G02350)-RELATED"/>
    <property type="match status" value="1"/>
</dbReference>
<dbReference type="CDD" id="cd07197">
    <property type="entry name" value="nitrilase"/>
    <property type="match status" value="1"/>
</dbReference>
<reference evidence="3 4" key="1">
    <citation type="submission" date="2015-09" db="EMBL/GenBank/DDBJ databases">
        <title>Sorangium comparison.</title>
        <authorList>
            <person name="Zaburannyi N."/>
            <person name="Bunk B."/>
            <person name="Overmann J."/>
            <person name="Mueller R."/>
        </authorList>
    </citation>
    <scope>NUCLEOTIDE SEQUENCE [LARGE SCALE GENOMIC DNA]</scope>
    <source>
        <strain evidence="3 4">So ce836</strain>
    </source>
</reference>
<dbReference type="Pfam" id="PF00795">
    <property type="entry name" value="CN_hydrolase"/>
    <property type="match status" value="1"/>
</dbReference>
<dbReference type="InterPro" id="IPR003010">
    <property type="entry name" value="C-N_Hydrolase"/>
</dbReference>
<protein>
    <recommendedName>
        <fullName evidence="2">CN hydrolase domain-containing protein</fullName>
    </recommendedName>
</protein>
<dbReference type="InterPro" id="IPR036526">
    <property type="entry name" value="C-N_Hydrolase_sf"/>
</dbReference>
<dbReference type="PROSITE" id="PS50263">
    <property type="entry name" value="CN_HYDROLASE"/>
    <property type="match status" value="1"/>
</dbReference>